<accession>A0A4Q7WUP8</accession>
<evidence type="ECO:0000313" key="2">
    <source>
        <dbReference type="EMBL" id="RZU13505.1"/>
    </source>
</evidence>
<dbReference type="Proteomes" id="UP000292027">
    <property type="component" value="Unassembled WGS sequence"/>
</dbReference>
<keyword evidence="1" id="KW-1133">Transmembrane helix</keyword>
<evidence type="ECO:0000256" key="1">
    <source>
        <dbReference type="SAM" id="Phobius"/>
    </source>
</evidence>
<keyword evidence="1" id="KW-0812">Transmembrane</keyword>
<dbReference type="AlphaFoldDB" id="A0A4Q7WUP8"/>
<keyword evidence="3" id="KW-1185">Reference proteome</keyword>
<dbReference type="EMBL" id="SHKR01000013">
    <property type="protein sequence ID" value="RZU13505.1"/>
    <property type="molecule type" value="Genomic_DNA"/>
</dbReference>
<gene>
    <name evidence="2" type="ORF">EV645_4347</name>
</gene>
<sequence>MPRSVLIAAYVAWPLGAVVVRLLTRVRRRCLAAIGVGWIAALVLATTATPAERVIPIGLIVGSGIAATLCLATARGVTFTFAQDETYWVYDGKIPVGDRLVEVLSVLAGVVGVIGLA</sequence>
<dbReference type="RefSeq" id="WP_130445764.1">
    <property type="nucleotide sequence ID" value="NZ_SHKR01000013.1"/>
</dbReference>
<feature type="transmembrane region" description="Helical" evidence="1">
    <location>
        <begin position="54"/>
        <end position="74"/>
    </location>
</feature>
<keyword evidence="1" id="KW-0472">Membrane</keyword>
<protein>
    <submittedName>
        <fullName evidence="2">Uncharacterized protein</fullName>
    </submittedName>
</protein>
<reference evidence="2 3" key="1">
    <citation type="journal article" date="2015" name="Stand. Genomic Sci.">
        <title>Genomic Encyclopedia of Bacterial and Archaeal Type Strains, Phase III: the genomes of soil and plant-associated and newly described type strains.</title>
        <authorList>
            <person name="Whitman W.B."/>
            <person name="Woyke T."/>
            <person name="Klenk H.P."/>
            <person name="Zhou Y."/>
            <person name="Lilburn T.G."/>
            <person name="Beck B.J."/>
            <person name="De Vos P."/>
            <person name="Vandamme P."/>
            <person name="Eisen J.A."/>
            <person name="Garrity G."/>
            <person name="Hugenholtz P."/>
            <person name="Kyrpides N.C."/>
        </authorList>
    </citation>
    <scope>NUCLEOTIDE SEQUENCE [LARGE SCALE GENOMIC DNA]</scope>
    <source>
        <strain evidence="2 3">VKM Ac-2540</strain>
    </source>
</reference>
<comment type="caution">
    <text evidence="2">The sequence shown here is derived from an EMBL/GenBank/DDBJ whole genome shotgun (WGS) entry which is preliminary data.</text>
</comment>
<evidence type="ECO:0000313" key="3">
    <source>
        <dbReference type="Proteomes" id="UP000292027"/>
    </source>
</evidence>
<proteinExistence type="predicted"/>
<feature type="transmembrane region" description="Helical" evidence="1">
    <location>
        <begin position="30"/>
        <end position="48"/>
    </location>
</feature>
<name>A0A4Q7WUP8_9ACTN</name>
<organism evidence="2 3">
    <name type="scientific">Kribbella rubisoli</name>
    <dbReference type="NCBI Taxonomy" id="3075929"/>
    <lineage>
        <taxon>Bacteria</taxon>
        <taxon>Bacillati</taxon>
        <taxon>Actinomycetota</taxon>
        <taxon>Actinomycetes</taxon>
        <taxon>Propionibacteriales</taxon>
        <taxon>Kribbellaceae</taxon>
        <taxon>Kribbella</taxon>
    </lineage>
</organism>
<feature type="transmembrane region" description="Helical" evidence="1">
    <location>
        <begin position="6"/>
        <end position="23"/>
    </location>
</feature>